<dbReference type="InterPro" id="IPR011990">
    <property type="entry name" value="TPR-like_helical_dom_sf"/>
</dbReference>
<dbReference type="GO" id="GO:0000245">
    <property type="term" value="P:spliceosomal complex assembly"/>
    <property type="evidence" value="ECO:0007669"/>
    <property type="project" value="Ensembl"/>
</dbReference>
<evidence type="ECO:0000313" key="17">
    <source>
        <dbReference type="Ensembl" id="ENSMLEP00000021378.1"/>
    </source>
</evidence>
<name>A0A2K5Z0Q9_MANLE</name>
<feature type="compositionally biased region" description="Basic and acidic residues" evidence="14">
    <location>
        <begin position="822"/>
        <end position="834"/>
    </location>
</feature>
<evidence type="ECO:0000256" key="7">
    <source>
        <dbReference type="ARBA" id="ARBA00023187"/>
    </source>
</evidence>
<keyword evidence="18" id="KW-1185">Reference proteome</keyword>
<dbReference type="SMART" id="SM00386">
    <property type="entry name" value="HAT"/>
    <property type="match status" value="12"/>
</dbReference>
<dbReference type="Ensembl" id="ENSMLET00000044878.1">
    <property type="protein sequence ID" value="ENSMLEP00000021378.1"/>
    <property type="gene ID" value="ENSMLEG00000034885.1"/>
</dbReference>
<keyword evidence="4" id="KW-0507">mRNA processing</keyword>
<evidence type="ECO:0000256" key="1">
    <source>
        <dbReference type="ARBA" id="ARBA00004324"/>
    </source>
</evidence>
<evidence type="ECO:0000313" key="18">
    <source>
        <dbReference type="Proteomes" id="UP000233140"/>
    </source>
</evidence>
<evidence type="ECO:0000256" key="9">
    <source>
        <dbReference type="ARBA" id="ARBA00037040"/>
    </source>
</evidence>
<keyword evidence="5" id="KW-0747">Spliceosome</keyword>
<dbReference type="GO" id="GO:0071014">
    <property type="term" value="C:post-mRNA release spliceosomal complex"/>
    <property type="evidence" value="ECO:0007669"/>
    <property type="project" value="TreeGrafter"/>
</dbReference>
<protein>
    <recommendedName>
        <fullName evidence="11">Crooked neck-like protein 1</fullName>
    </recommendedName>
    <alternativeName>
        <fullName evidence="12">Crooked neck homolog</fullName>
    </alternativeName>
</protein>
<keyword evidence="8" id="KW-0539">Nucleus</keyword>
<dbReference type="FunFam" id="1.25.40.10:FF:000269">
    <property type="entry name" value="Crooked neck pre-mRNA-splicing factor 1"/>
    <property type="match status" value="1"/>
</dbReference>
<dbReference type="InterPro" id="IPR055430">
    <property type="entry name" value="HAT_Syf1_CNRKL1_C"/>
</dbReference>
<dbReference type="PANTHER" id="PTHR11246:SF3">
    <property type="entry name" value="CROOKED NECK-LIKE PROTEIN 1"/>
    <property type="match status" value="1"/>
</dbReference>
<keyword evidence="7" id="KW-0508">mRNA splicing</keyword>
<organism evidence="17 18">
    <name type="scientific">Mandrillus leucophaeus</name>
    <name type="common">Drill</name>
    <name type="synonym">Papio leucophaeus</name>
    <dbReference type="NCBI Taxonomy" id="9568"/>
    <lineage>
        <taxon>Eukaryota</taxon>
        <taxon>Metazoa</taxon>
        <taxon>Chordata</taxon>
        <taxon>Craniata</taxon>
        <taxon>Vertebrata</taxon>
        <taxon>Euteleostomi</taxon>
        <taxon>Mammalia</taxon>
        <taxon>Eutheria</taxon>
        <taxon>Euarchontoglires</taxon>
        <taxon>Primates</taxon>
        <taxon>Haplorrhini</taxon>
        <taxon>Catarrhini</taxon>
        <taxon>Cercopithecidae</taxon>
        <taxon>Cercopithecinae</taxon>
        <taxon>Mandrillus</taxon>
    </lineage>
</organism>
<feature type="domain" description="Pre-mRNA-splicing factor Syf1/CRNKL1-like C-terminal HAT-repeats" evidence="15">
    <location>
        <begin position="542"/>
        <end position="694"/>
    </location>
</feature>
<dbReference type="FunFam" id="1.25.40.10:FF:000117">
    <property type="entry name" value="Crooked neck pre-mRNA-splicing factor 1"/>
    <property type="match status" value="1"/>
</dbReference>
<dbReference type="FunFam" id="1.25.40.10:FF:000075">
    <property type="entry name" value="Crooked neck pre-mRNA-splicing factor 1"/>
    <property type="match status" value="1"/>
</dbReference>
<dbReference type="SUPFAM" id="SSF48452">
    <property type="entry name" value="TPR-like"/>
    <property type="match status" value="2"/>
</dbReference>
<evidence type="ECO:0000256" key="14">
    <source>
        <dbReference type="SAM" id="MobiDB-lite"/>
    </source>
</evidence>
<dbReference type="InterPro" id="IPR003107">
    <property type="entry name" value="HAT"/>
</dbReference>
<reference evidence="17" key="1">
    <citation type="submission" date="2025-08" db="UniProtKB">
        <authorList>
            <consortium name="Ensembl"/>
        </authorList>
    </citation>
    <scope>IDENTIFICATION</scope>
</reference>
<comment type="similarity">
    <text evidence="2">Belongs to the crooked-neck family.</text>
</comment>
<evidence type="ECO:0000256" key="6">
    <source>
        <dbReference type="ARBA" id="ARBA00022737"/>
    </source>
</evidence>
<gene>
    <name evidence="17" type="primary">CRNKL1</name>
</gene>
<comment type="subcellular location">
    <subcellularLocation>
        <location evidence="1">Nucleus speckle</location>
    </subcellularLocation>
</comment>
<dbReference type="Proteomes" id="UP000233140">
    <property type="component" value="Unassembled WGS sequence"/>
</dbReference>
<evidence type="ECO:0000259" key="15">
    <source>
        <dbReference type="Pfam" id="PF23231"/>
    </source>
</evidence>
<dbReference type="STRING" id="9568.ENSMLEP00000021378"/>
<dbReference type="GO" id="GO:0071007">
    <property type="term" value="C:U2-type catalytic step 2 spliceosome"/>
    <property type="evidence" value="ECO:0007669"/>
    <property type="project" value="Ensembl"/>
</dbReference>
<reference evidence="17" key="2">
    <citation type="submission" date="2025-09" db="UniProtKB">
        <authorList>
            <consortium name="Ensembl"/>
        </authorList>
    </citation>
    <scope>IDENTIFICATION</scope>
</reference>
<evidence type="ECO:0000256" key="4">
    <source>
        <dbReference type="ARBA" id="ARBA00022664"/>
    </source>
</evidence>
<feature type="domain" description="Pre-mRNA-splicing factor Syf1-like N-terminal HAT-repeats" evidence="16">
    <location>
        <begin position="218"/>
        <end position="343"/>
    </location>
</feature>
<feature type="region of interest" description="Disordered" evidence="14">
    <location>
        <begin position="821"/>
        <end position="842"/>
    </location>
</feature>
<dbReference type="PANTHER" id="PTHR11246">
    <property type="entry name" value="PRE-MRNA SPLICING FACTOR"/>
    <property type="match status" value="1"/>
</dbReference>
<evidence type="ECO:0000256" key="3">
    <source>
        <dbReference type="ARBA" id="ARBA00022553"/>
    </source>
</evidence>
<evidence type="ECO:0000256" key="2">
    <source>
        <dbReference type="ARBA" id="ARBA00008644"/>
    </source>
</evidence>
<comment type="function">
    <text evidence="10">Involved in pre-mRNA splicing process. As a component of the minor spliceosome, involved in the splicing of U12-type introns in pre-mRNAs.</text>
</comment>
<sequence>MTATVENLLFQTDTLGNAVDKNASRLELRPYSLAGQPLFLVWSSQFWRLTWGYALDALNRSPRVAASQAGATHLTRSSRTPHSARCCKEDAQPGPHGNGATSITAHARGQRSAWRVPLPIPGSCLLWESFVVSVTFVRGRGAPRSAAADMAASTAAGKQRIPKVAKVKNKAPAEVQITAEQLLREAKERELELLPPPPQQKITDEEELNDYKLRKRKTFEDNIRKNRTVISNWIKYAQWEESLKEIQRARSIYERALDVDYRNITLWLKYAEMEMKNRQVNHARNIWDRAITTLPRVNQFWYKYTYMEEMLGNIAGARQVFERWMEWQPEEQAWHSYINFELRYKEVDRPCCFAWYFLNSLALVLVHPDVKNWIKYARFEEKHAYFAHARKVYERAVEFFGDEHMDEHLYVAFAKFEENQKEFERVRVIYKYALDRISKQDAQELFKNYTIFEKKFGDRRGIEDIIVSKRRFQYEEEVKANPHNYDAWFDYLRLVESDAEAEAVREVYERAIANVPPIQEKRHWKRYIYLWINYALYEELEAKDPERTRQVYQASLELIPHKKFTFAKMWILYAQFEIRQKNLSLARRALGTSIGKCPKNKLFKVYIELELQLREFDRCRKLYEKFLEFGPENCTSWIKFAELETILGDIDRARAIYELAISQPRLDMPEVLWKSYIDFEIEQEETERTRNLYRRLLQRTQHVKVWISFAQFELSSGKEGSLAKCRQIYEEANKTMRNCEEKEERLMLLESWRSFEEEFGTASDKERVDKLMPEKVKKRRKVQTDDGSDAGWEEYFDYIFPEDAANQPNLKLLAMAKLWKKQQQEKEDAEHHPDEDVDESES</sequence>
<evidence type="ECO:0000256" key="10">
    <source>
        <dbReference type="ARBA" id="ARBA00055662"/>
    </source>
</evidence>
<dbReference type="GO" id="GO:0003723">
    <property type="term" value="F:RNA binding"/>
    <property type="evidence" value="ECO:0007669"/>
    <property type="project" value="Ensembl"/>
</dbReference>
<proteinExistence type="inferred from homology"/>
<evidence type="ECO:0000256" key="13">
    <source>
        <dbReference type="SAM" id="Coils"/>
    </source>
</evidence>
<keyword evidence="3" id="KW-0597">Phosphoprotein</keyword>
<dbReference type="Gene3D" id="1.25.40.10">
    <property type="entry name" value="Tetratricopeptide repeat domain"/>
    <property type="match status" value="3"/>
</dbReference>
<dbReference type="GO" id="GO:0016607">
    <property type="term" value="C:nuclear speck"/>
    <property type="evidence" value="ECO:0007669"/>
    <property type="project" value="UniProtKB-SubCell"/>
</dbReference>
<feature type="domain" description="Pre-mRNA-splicing factor Syf1/CRNKL1-like C-terminal HAT-repeats" evidence="15">
    <location>
        <begin position="373"/>
        <end position="521"/>
    </location>
</feature>
<dbReference type="Pfam" id="PF23233">
    <property type="entry name" value="HAT_Syf1_CNRKL1_N"/>
    <property type="match status" value="1"/>
</dbReference>
<dbReference type="GeneTree" id="ENSGT00550000074931"/>
<dbReference type="Pfam" id="PF23231">
    <property type="entry name" value="HAT_Syf1_CNRKL1_C"/>
    <property type="match status" value="2"/>
</dbReference>
<dbReference type="GO" id="GO:0071011">
    <property type="term" value="C:precatalytic spliceosome"/>
    <property type="evidence" value="ECO:0007669"/>
    <property type="project" value="TreeGrafter"/>
</dbReference>
<dbReference type="InterPro" id="IPR055433">
    <property type="entry name" value="HAT_Syf1-like_N"/>
</dbReference>
<evidence type="ECO:0000256" key="8">
    <source>
        <dbReference type="ARBA" id="ARBA00023242"/>
    </source>
</evidence>
<keyword evidence="13" id="KW-0175">Coiled coil</keyword>
<dbReference type="InterPro" id="IPR045075">
    <property type="entry name" value="Syf1-like"/>
</dbReference>
<dbReference type="AlphaFoldDB" id="A0A2K5Z0Q9"/>
<feature type="coiled-coil region" evidence="13">
    <location>
        <begin position="722"/>
        <end position="749"/>
    </location>
</feature>
<evidence type="ECO:0000256" key="11">
    <source>
        <dbReference type="ARBA" id="ARBA00067469"/>
    </source>
</evidence>
<evidence type="ECO:0000256" key="12">
    <source>
        <dbReference type="ARBA" id="ARBA00075217"/>
    </source>
</evidence>
<comment type="function">
    <text evidence="9">Involved in pre-mRNA splicing and cell cycle progression. Required for the spliceosome assembly and initiation of the DNA replication.</text>
</comment>
<evidence type="ECO:0000256" key="5">
    <source>
        <dbReference type="ARBA" id="ARBA00022728"/>
    </source>
</evidence>
<keyword evidence="6" id="KW-0677">Repeat</keyword>
<evidence type="ECO:0000259" key="16">
    <source>
        <dbReference type="Pfam" id="PF23233"/>
    </source>
</evidence>
<accession>A0A2K5Z0Q9</accession>
<dbReference type="GO" id="GO:0000974">
    <property type="term" value="C:Prp19 complex"/>
    <property type="evidence" value="ECO:0007669"/>
    <property type="project" value="TreeGrafter"/>
</dbReference>